<feature type="transmembrane region" description="Helical" evidence="7">
    <location>
        <begin position="229"/>
        <end position="252"/>
    </location>
</feature>
<evidence type="ECO:0000256" key="6">
    <source>
        <dbReference type="ARBA" id="ARBA00023136"/>
    </source>
</evidence>
<reference evidence="8" key="1">
    <citation type="submission" date="2015-06" db="EMBL/GenBank/DDBJ databases">
        <authorList>
            <person name="Liu B."/>
            <person name="Wang J."/>
            <person name="Zhu Y."/>
            <person name="Liu G."/>
            <person name="Chen Q."/>
            <person name="Zheng C."/>
            <person name="Che J."/>
            <person name="Ge C."/>
            <person name="Shi H."/>
            <person name="Pan Z."/>
            <person name="Liu X."/>
        </authorList>
    </citation>
    <scope>NUCLEOTIDE SEQUENCE [LARGE SCALE GENOMIC DNA]</scope>
    <source>
        <strain evidence="8">DSM 16346</strain>
    </source>
</reference>
<dbReference type="AlphaFoldDB" id="A0A0J6FXB6"/>
<dbReference type="Proteomes" id="UP000035996">
    <property type="component" value="Unassembled WGS sequence"/>
</dbReference>
<dbReference type="OrthoDB" id="5597247at2"/>
<comment type="similarity">
    <text evidence="2">Belongs to the nucleobase:cation symporter-2 (NCS2) (TC 2.A.40) family.</text>
</comment>
<dbReference type="STRING" id="157733.AB986_07140"/>
<organism evidence="8 9">
    <name type="scientific">Guptibacillus hwajinpoensis</name>
    <dbReference type="NCBI Taxonomy" id="208199"/>
    <lineage>
        <taxon>Bacteria</taxon>
        <taxon>Bacillati</taxon>
        <taxon>Bacillota</taxon>
        <taxon>Bacilli</taxon>
        <taxon>Bacillales</taxon>
        <taxon>Guptibacillaceae</taxon>
        <taxon>Guptibacillus</taxon>
    </lineage>
</organism>
<feature type="transmembrane region" description="Helical" evidence="7">
    <location>
        <begin position="159"/>
        <end position="176"/>
    </location>
</feature>
<protein>
    <submittedName>
        <fullName evidence="8">Purine permease</fullName>
    </submittedName>
</protein>
<comment type="caution">
    <text evidence="8">The sequence shown here is derived from an EMBL/GenBank/DDBJ whole genome shotgun (WGS) entry which is preliminary data.</text>
</comment>
<proteinExistence type="inferred from homology"/>
<evidence type="ECO:0000256" key="1">
    <source>
        <dbReference type="ARBA" id="ARBA00004141"/>
    </source>
</evidence>
<feature type="transmembrane region" description="Helical" evidence="7">
    <location>
        <begin position="371"/>
        <end position="391"/>
    </location>
</feature>
<feature type="transmembrane region" description="Helical" evidence="7">
    <location>
        <begin position="35"/>
        <end position="57"/>
    </location>
</feature>
<evidence type="ECO:0000256" key="2">
    <source>
        <dbReference type="ARBA" id="ARBA00008821"/>
    </source>
</evidence>
<sequence>MRNTLSALQWAVFMIAGSIVAPVAIASLFQLDPAMAAGFVQRTMFVLGVAAILQATLGHRLPINEGPAGLWWGVFVLYAGLSSALFGSKMETLQALELAMIASGVIFILLSAFGMVERLSRLFTPVVTGIYLLLLVAQLSGSFLNGMMGVGYLREGIDLRIAGLSLLLVLVSIWFSRSMPAIIQQYSILIILIIGWLLFAILGLAKPVTVPEGGFVQLPQIFAFGYPEWNSGMIVTAALVTLLLLTNMIASIRVVEEVLARLSNTKPMGRYRQAGFVSGVNQLLGGIFSAVGSVPISGAAGFIMTTGLKRRLPFIVGSGFIIIISLFPALMAFFAALPEPVGYAVIFIVFVNMVGIAFNEFKKDHSESKSFVIGMSFMVGIGTMFIPPEAFQNAPPLTASLLNNGLILGSITAIVTEQWMNRKKRDNLTTSD</sequence>
<keyword evidence="6 7" id="KW-0472">Membrane</keyword>
<dbReference type="Pfam" id="PF00860">
    <property type="entry name" value="Xan_ur_permease"/>
    <property type="match status" value="1"/>
</dbReference>
<feature type="transmembrane region" description="Helical" evidence="7">
    <location>
        <begin position="312"/>
        <end position="335"/>
    </location>
</feature>
<dbReference type="PANTHER" id="PTHR42810:SF1">
    <property type="entry name" value="PURINE PERMEASE YWDJ-RELATED"/>
    <property type="match status" value="1"/>
</dbReference>
<keyword evidence="4 7" id="KW-0812">Transmembrane</keyword>
<dbReference type="PANTHER" id="PTHR42810">
    <property type="entry name" value="PURINE PERMEASE C1399.01C-RELATED"/>
    <property type="match status" value="1"/>
</dbReference>
<gene>
    <name evidence="8" type="ORF">AB986_07140</name>
</gene>
<dbReference type="InterPro" id="IPR006043">
    <property type="entry name" value="NCS2"/>
</dbReference>
<dbReference type="GO" id="GO:0042907">
    <property type="term" value="F:xanthine transmembrane transporter activity"/>
    <property type="evidence" value="ECO:0007669"/>
    <property type="project" value="TreeGrafter"/>
</dbReference>
<name>A0A0J6FXB6_9BACL</name>
<feature type="transmembrane region" description="Helical" evidence="7">
    <location>
        <begin position="188"/>
        <end position="209"/>
    </location>
</feature>
<dbReference type="EMBL" id="LELK01000001">
    <property type="protein sequence ID" value="KMM39007.1"/>
    <property type="molecule type" value="Genomic_DNA"/>
</dbReference>
<dbReference type="NCBIfam" id="NF037981">
    <property type="entry name" value="NCS2_1"/>
    <property type="match status" value="1"/>
</dbReference>
<accession>A0A0J6FXB6</accession>
<evidence type="ECO:0000256" key="7">
    <source>
        <dbReference type="SAM" id="Phobius"/>
    </source>
</evidence>
<dbReference type="GO" id="GO:0005886">
    <property type="term" value="C:plasma membrane"/>
    <property type="evidence" value="ECO:0007669"/>
    <property type="project" value="TreeGrafter"/>
</dbReference>
<evidence type="ECO:0000256" key="5">
    <source>
        <dbReference type="ARBA" id="ARBA00022989"/>
    </source>
</evidence>
<evidence type="ECO:0000313" key="9">
    <source>
        <dbReference type="Proteomes" id="UP000035996"/>
    </source>
</evidence>
<evidence type="ECO:0000256" key="4">
    <source>
        <dbReference type="ARBA" id="ARBA00022692"/>
    </source>
</evidence>
<feature type="transmembrane region" description="Helical" evidence="7">
    <location>
        <begin position="7"/>
        <end position="29"/>
    </location>
</feature>
<dbReference type="PATRIC" id="fig|157733.3.peg.3690"/>
<keyword evidence="5 7" id="KW-1133">Transmembrane helix</keyword>
<keyword evidence="3" id="KW-0813">Transport</keyword>
<feature type="transmembrane region" description="Helical" evidence="7">
    <location>
        <begin position="69"/>
        <end position="86"/>
    </location>
</feature>
<feature type="transmembrane region" description="Helical" evidence="7">
    <location>
        <begin position="341"/>
        <end position="359"/>
    </location>
</feature>
<feature type="transmembrane region" description="Helical" evidence="7">
    <location>
        <begin position="397"/>
        <end position="415"/>
    </location>
</feature>
<evidence type="ECO:0000313" key="8">
    <source>
        <dbReference type="EMBL" id="KMM39007.1"/>
    </source>
</evidence>
<comment type="subcellular location">
    <subcellularLocation>
        <location evidence="1">Membrane</location>
        <topology evidence="1">Multi-pass membrane protein</topology>
    </subcellularLocation>
</comment>
<keyword evidence="9" id="KW-1185">Reference proteome</keyword>
<evidence type="ECO:0000256" key="3">
    <source>
        <dbReference type="ARBA" id="ARBA00022448"/>
    </source>
</evidence>
<dbReference type="RefSeq" id="WP_048310177.1">
    <property type="nucleotide sequence ID" value="NZ_CP119526.1"/>
</dbReference>
<feature type="transmembrane region" description="Helical" evidence="7">
    <location>
        <begin position="98"/>
        <end position="116"/>
    </location>
</feature>
<feature type="transmembrane region" description="Helical" evidence="7">
    <location>
        <begin position="128"/>
        <end position="153"/>
    </location>
</feature>